<dbReference type="Proteomes" id="UP000034273">
    <property type="component" value="Unassembled WGS sequence"/>
</dbReference>
<evidence type="ECO:0000313" key="3">
    <source>
        <dbReference type="Proteomes" id="UP000034273"/>
    </source>
</evidence>
<evidence type="ECO:0000256" key="1">
    <source>
        <dbReference type="SAM" id="MobiDB-lite"/>
    </source>
</evidence>
<gene>
    <name evidence="2" type="ORF">UY67_C0020G0020</name>
</gene>
<dbReference type="EMBL" id="LCQW01000020">
    <property type="protein sequence ID" value="KKW23626.1"/>
    <property type="molecule type" value="Genomic_DNA"/>
</dbReference>
<protein>
    <submittedName>
        <fullName evidence="2">Uncharacterized protein</fullName>
    </submittedName>
</protein>
<sequence>MQEAPRPKKIGPSAEKAPDVSGVYRAEEDFRNQPRQSGEEIAQEAAKKGRFKKSFHQSYENTRTPEEMETIRKATQRMLGGDT</sequence>
<name>A0A0G1WY22_9BACT</name>
<organism evidence="2 3">
    <name type="scientific">Candidatus Kaiserbacteria bacterium GW2011_GWA2_52_12</name>
    <dbReference type="NCBI Taxonomy" id="1618671"/>
    <lineage>
        <taxon>Bacteria</taxon>
        <taxon>Candidatus Kaiseribacteriota</taxon>
    </lineage>
</organism>
<reference evidence="2 3" key="1">
    <citation type="journal article" date="2015" name="Nature">
        <title>rRNA introns, odd ribosomes, and small enigmatic genomes across a large radiation of phyla.</title>
        <authorList>
            <person name="Brown C.T."/>
            <person name="Hug L.A."/>
            <person name="Thomas B.C."/>
            <person name="Sharon I."/>
            <person name="Castelle C.J."/>
            <person name="Singh A."/>
            <person name="Wilkins M.J."/>
            <person name="Williams K.H."/>
            <person name="Banfield J.F."/>
        </authorList>
    </citation>
    <scope>NUCLEOTIDE SEQUENCE [LARGE SCALE GENOMIC DNA]</scope>
</reference>
<accession>A0A0G1WY22</accession>
<evidence type="ECO:0000313" key="2">
    <source>
        <dbReference type="EMBL" id="KKW23626.1"/>
    </source>
</evidence>
<dbReference type="AlphaFoldDB" id="A0A0G1WY22"/>
<comment type="caution">
    <text evidence="2">The sequence shown here is derived from an EMBL/GenBank/DDBJ whole genome shotgun (WGS) entry which is preliminary data.</text>
</comment>
<feature type="region of interest" description="Disordered" evidence="1">
    <location>
        <begin position="1"/>
        <end position="67"/>
    </location>
</feature>
<proteinExistence type="predicted"/>
<dbReference type="STRING" id="1618671.UY67_C0020G0020"/>